<dbReference type="AlphaFoldDB" id="A0ABC8VT72"/>
<sequence length="136" mass="14900">MLRRAASTLNGHAAAWLRRLPFRPATPPPPAQLGNHHLPRAQLQPGRGLPHLGGVRGYRRMARRLPPARPDGYSTSEGEVEEEPDEWDREETPEGEDGDDSEDSEVEGFMLDFSKFPDGDGDGEAKEESAGDEGGK</sequence>
<gene>
    <name evidence="3" type="ORF">URODEC1_LOCUS117773</name>
    <name evidence="2" type="ORF">URODEC1_LOCUS6575</name>
</gene>
<feature type="compositionally biased region" description="Basic and acidic residues" evidence="1">
    <location>
        <begin position="115"/>
        <end position="136"/>
    </location>
</feature>
<dbReference type="Proteomes" id="UP001497457">
    <property type="component" value="Chromosome 10rd"/>
</dbReference>
<reference evidence="4" key="1">
    <citation type="submission" date="2024-06" db="EMBL/GenBank/DDBJ databases">
        <authorList>
            <person name="Ryan C."/>
        </authorList>
    </citation>
    <scope>NUCLEOTIDE SEQUENCE [LARGE SCALE GENOMIC DNA]</scope>
</reference>
<dbReference type="EMBL" id="OZ075119">
    <property type="protein sequence ID" value="CAL5097645.1"/>
    <property type="molecule type" value="Genomic_DNA"/>
</dbReference>
<evidence type="ECO:0000313" key="2">
    <source>
        <dbReference type="EMBL" id="CAL4896325.1"/>
    </source>
</evidence>
<proteinExistence type="predicted"/>
<feature type="compositionally biased region" description="Acidic residues" evidence="1">
    <location>
        <begin position="78"/>
        <end position="106"/>
    </location>
</feature>
<keyword evidence="4" id="KW-1185">Reference proteome</keyword>
<dbReference type="Proteomes" id="UP001497457">
    <property type="component" value="Chromosome 9rd"/>
</dbReference>
<organism evidence="2 4">
    <name type="scientific">Urochloa decumbens</name>
    <dbReference type="NCBI Taxonomy" id="240449"/>
    <lineage>
        <taxon>Eukaryota</taxon>
        <taxon>Viridiplantae</taxon>
        <taxon>Streptophyta</taxon>
        <taxon>Embryophyta</taxon>
        <taxon>Tracheophyta</taxon>
        <taxon>Spermatophyta</taxon>
        <taxon>Magnoliopsida</taxon>
        <taxon>Liliopsida</taxon>
        <taxon>Poales</taxon>
        <taxon>Poaceae</taxon>
        <taxon>PACMAD clade</taxon>
        <taxon>Panicoideae</taxon>
        <taxon>Panicodae</taxon>
        <taxon>Paniceae</taxon>
        <taxon>Melinidinae</taxon>
        <taxon>Urochloa</taxon>
    </lineage>
</organism>
<evidence type="ECO:0000313" key="3">
    <source>
        <dbReference type="EMBL" id="CAL5097645.1"/>
    </source>
</evidence>
<evidence type="ECO:0000313" key="4">
    <source>
        <dbReference type="Proteomes" id="UP001497457"/>
    </source>
</evidence>
<dbReference type="EMBL" id="OZ075120">
    <property type="protein sequence ID" value="CAL4896325.1"/>
    <property type="molecule type" value="Genomic_DNA"/>
</dbReference>
<reference evidence="2 4" key="2">
    <citation type="submission" date="2024-10" db="EMBL/GenBank/DDBJ databases">
        <authorList>
            <person name="Ryan C."/>
        </authorList>
    </citation>
    <scope>NUCLEOTIDE SEQUENCE [LARGE SCALE GENOMIC DNA]</scope>
</reference>
<feature type="region of interest" description="Disordered" evidence="1">
    <location>
        <begin position="21"/>
        <end position="136"/>
    </location>
</feature>
<evidence type="ECO:0000256" key="1">
    <source>
        <dbReference type="SAM" id="MobiDB-lite"/>
    </source>
</evidence>
<accession>A0ABC8VT72</accession>
<name>A0ABC8VT72_9POAL</name>
<protein>
    <submittedName>
        <fullName evidence="2">Uncharacterized protein</fullName>
    </submittedName>
</protein>